<dbReference type="InterPro" id="IPR009061">
    <property type="entry name" value="DNA-bd_dom_put_sf"/>
</dbReference>
<organism evidence="2 3">
    <name type="scientific">Massilimicrobiota timonensis</name>
    <dbReference type="NCBI Taxonomy" id="1776392"/>
    <lineage>
        <taxon>Bacteria</taxon>
        <taxon>Bacillati</taxon>
        <taxon>Bacillota</taxon>
        <taxon>Erysipelotrichia</taxon>
        <taxon>Erysipelotrichales</taxon>
        <taxon>Erysipelotrichaceae</taxon>
        <taxon>Massilimicrobiota</taxon>
    </lineage>
</organism>
<dbReference type="PROSITE" id="PS50937">
    <property type="entry name" value="HTH_MERR_2"/>
    <property type="match status" value="1"/>
</dbReference>
<evidence type="ECO:0000313" key="2">
    <source>
        <dbReference type="EMBL" id="MDM8195446.1"/>
    </source>
</evidence>
<name>A0ABT7UH34_9FIRM</name>
<dbReference type="EMBL" id="JAUDCK010000008">
    <property type="protein sequence ID" value="MDM8195446.1"/>
    <property type="molecule type" value="Genomic_DNA"/>
</dbReference>
<gene>
    <name evidence="2" type="ORF">QUV98_03825</name>
</gene>
<dbReference type="Pfam" id="PF13411">
    <property type="entry name" value="MerR_1"/>
    <property type="match status" value="1"/>
</dbReference>
<feature type="domain" description="HTH merR-type" evidence="1">
    <location>
        <begin position="1"/>
        <end position="68"/>
    </location>
</feature>
<proteinExistence type="predicted"/>
<accession>A0ABT7UH34</accession>
<evidence type="ECO:0000259" key="1">
    <source>
        <dbReference type="PROSITE" id="PS50937"/>
    </source>
</evidence>
<comment type="caution">
    <text evidence="2">The sequence shown here is derived from an EMBL/GenBank/DDBJ whole genome shotgun (WGS) entry which is preliminary data.</text>
</comment>
<dbReference type="SUPFAM" id="SSF46955">
    <property type="entry name" value="Putative DNA-binding domain"/>
    <property type="match status" value="1"/>
</dbReference>
<keyword evidence="3" id="KW-1185">Reference proteome</keyword>
<dbReference type="SMART" id="SM00422">
    <property type="entry name" value="HTH_MERR"/>
    <property type="match status" value="1"/>
</dbReference>
<evidence type="ECO:0000313" key="3">
    <source>
        <dbReference type="Proteomes" id="UP001529275"/>
    </source>
</evidence>
<sequence>MNINEISLAYNVPVDCIQDFENQGFFDEVKQINGKKIYEEKDIQKLSFLMTLKNVGMSIQDMKKYIQYISEGDSTLSQRIDMLTRYRQALLEKAHTCYKSIDILDYFIYQMKTKQ</sequence>
<protein>
    <submittedName>
        <fullName evidence="2">MerR family transcriptional regulator</fullName>
    </submittedName>
</protein>
<dbReference type="Proteomes" id="UP001529275">
    <property type="component" value="Unassembled WGS sequence"/>
</dbReference>
<dbReference type="InterPro" id="IPR000551">
    <property type="entry name" value="MerR-type_HTH_dom"/>
</dbReference>
<dbReference type="RefSeq" id="WP_289527385.1">
    <property type="nucleotide sequence ID" value="NZ_JAUDCK010000008.1"/>
</dbReference>
<dbReference type="Gene3D" id="1.10.1660.10">
    <property type="match status" value="1"/>
</dbReference>
<reference evidence="3" key="1">
    <citation type="submission" date="2023-06" db="EMBL/GenBank/DDBJ databases">
        <title>Identification and characterization of horizontal gene transfer across gut microbiota members of farm animals based on homology search.</title>
        <authorList>
            <person name="Zeman M."/>
            <person name="Kubasova T."/>
            <person name="Jahodarova E."/>
            <person name="Nykrynova M."/>
            <person name="Rychlik I."/>
        </authorList>
    </citation>
    <scope>NUCLEOTIDE SEQUENCE [LARGE SCALE GENOMIC DNA]</scope>
    <source>
        <strain evidence="3">ET341</strain>
    </source>
</reference>